<keyword evidence="1" id="KW-0472">Membrane</keyword>
<accession>A0A9P7FEW9</accession>
<dbReference type="GeneID" id="64691734"/>
<evidence type="ECO:0000313" key="3">
    <source>
        <dbReference type="EMBL" id="KAG2113930.1"/>
    </source>
</evidence>
<keyword evidence="1" id="KW-1133">Transmembrane helix</keyword>
<feature type="transmembrane region" description="Helical" evidence="1">
    <location>
        <begin position="98"/>
        <end position="123"/>
    </location>
</feature>
<dbReference type="AlphaFoldDB" id="A0A9P7FEW9"/>
<feature type="domain" description="DUF6535" evidence="2">
    <location>
        <begin position="3"/>
        <end position="132"/>
    </location>
</feature>
<gene>
    <name evidence="3" type="ORF">F5147DRAFT_38011</name>
</gene>
<dbReference type="InterPro" id="IPR045338">
    <property type="entry name" value="DUF6535"/>
</dbReference>
<dbReference type="Proteomes" id="UP000823399">
    <property type="component" value="Unassembled WGS sequence"/>
</dbReference>
<evidence type="ECO:0000256" key="1">
    <source>
        <dbReference type="SAM" id="Phobius"/>
    </source>
</evidence>
<name>A0A9P7FEW9_9AGAM</name>
<dbReference type="EMBL" id="JABBWM010000011">
    <property type="protein sequence ID" value="KAG2113930.1"/>
    <property type="molecule type" value="Genomic_DNA"/>
</dbReference>
<dbReference type="OrthoDB" id="2686251at2759"/>
<feature type="transmembrane region" description="Helical" evidence="1">
    <location>
        <begin position="135"/>
        <end position="161"/>
    </location>
</feature>
<feature type="transmembrane region" description="Helical" evidence="1">
    <location>
        <begin position="200"/>
        <end position="219"/>
    </location>
</feature>
<organism evidence="3 4">
    <name type="scientific">Suillus discolor</name>
    <dbReference type="NCBI Taxonomy" id="1912936"/>
    <lineage>
        <taxon>Eukaryota</taxon>
        <taxon>Fungi</taxon>
        <taxon>Dikarya</taxon>
        <taxon>Basidiomycota</taxon>
        <taxon>Agaricomycotina</taxon>
        <taxon>Agaricomycetes</taxon>
        <taxon>Agaricomycetidae</taxon>
        <taxon>Boletales</taxon>
        <taxon>Suillineae</taxon>
        <taxon>Suillaceae</taxon>
        <taxon>Suillus</taxon>
    </lineage>
</organism>
<comment type="caution">
    <text evidence="3">The sequence shown here is derived from an EMBL/GenBank/DDBJ whole genome shotgun (WGS) entry which is preliminary data.</text>
</comment>
<sequence length="876" mass="98108">MHQNLAPDPTTETNMLLKKLIHTVNNSTFLDDNFDTPPWTGPGSTEIWVQSLIYVSLSASLLAALGAMLGKQWLNHFQHVGHGTVDGRGRRRQRKLDALYAWHFNAVLEGLPILLQLSLLLFGVALGANLWTEQRMVACIVIGTTTSGAVFYALIVVAALISDVCPFQTPASNRLRSIGQRVVRFHNALQKRNQTILSSFLRFVGYIPYTIITSLHSFASCISHRLSSQYTITNTDAPCIRWLLETSDDPDVITTAASLVPEVEWPPDLDVSCALLRLRDTFLNCFENTQYDQPKLSDFSRDCAIACGKAFLHLYIERRSLDARPVFLRATHDPEFAPTSSSRLHDVHWLTWTRQNDPELSFICDLILETVLDLGVSTPISLGNPKIPNTFLMWMSHPLLHCLSADQYARFWRRRALDVVERLLVPPLPPTNVIANCLMAAGLLLDQPVDPSQLISTHKGSSIKTLLVSVLKSMQQAIGIDIHLELRERSSLYALKLLQPLAAVLEVEQFRQTAYDLGMPDWGVRLCQSFVDIVLHHPELCRPEAREKAWVAARDALHFSVITARSGDSGPADDQTAYTEEISRLRTTRNAGCGWLLDYIRHHHLISHQSALTDAFLTMSEMNIDAACREKMPTYINAMIFAMAPEKSPRLRKAAFRAAYSSRNFLASLDINSLSQDLCAQFSAALSSVTGDSISFGQGEDGILSEYSSMYGKQNLRYLHILFSWTQSKLWSHHLYDGGHLEACLLIAQNLRYFEIYPLTEHLALYIIAIMARLQSEGEHGNLIPNDLCGLLVHKAWASVALRSLKPLKLSESVIHEVLEPLAELTIQLLKRDAELVDVTSEFKSRVLQTLHHLEQGPADSVMLSLVKNVVSLVTT</sequence>
<dbReference type="Pfam" id="PF20153">
    <property type="entry name" value="DUF6535"/>
    <property type="match status" value="1"/>
</dbReference>
<keyword evidence="4" id="KW-1185">Reference proteome</keyword>
<protein>
    <recommendedName>
        <fullName evidence="2">DUF6535 domain-containing protein</fullName>
    </recommendedName>
</protein>
<proteinExistence type="predicted"/>
<evidence type="ECO:0000313" key="4">
    <source>
        <dbReference type="Proteomes" id="UP000823399"/>
    </source>
</evidence>
<keyword evidence="1" id="KW-0812">Transmembrane</keyword>
<dbReference type="RefSeq" id="XP_041296224.1">
    <property type="nucleotide sequence ID" value="XM_041429475.1"/>
</dbReference>
<reference evidence="3" key="1">
    <citation type="journal article" date="2020" name="New Phytol.">
        <title>Comparative genomics reveals dynamic genome evolution in host specialist ectomycorrhizal fungi.</title>
        <authorList>
            <person name="Lofgren L.A."/>
            <person name="Nguyen N.H."/>
            <person name="Vilgalys R."/>
            <person name="Ruytinx J."/>
            <person name="Liao H.L."/>
            <person name="Branco S."/>
            <person name="Kuo A."/>
            <person name="LaButti K."/>
            <person name="Lipzen A."/>
            <person name="Andreopoulos W."/>
            <person name="Pangilinan J."/>
            <person name="Riley R."/>
            <person name="Hundley H."/>
            <person name="Na H."/>
            <person name="Barry K."/>
            <person name="Grigoriev I.V."/>
            <person name="Stajich J.E."/>
            <person name="Kennedy P.G."/>
        </authorList>
    </citation>
    <scope>NUCLEOTIDE SEQUENCE</scope>
    <source>
        <strain evidence="3">FC423</strain>
    </source>
</reference>
<evidence type="ECO:0000259" key="2">
    <source>
        <dbReference type="Pfam" id="PF20153"/>
    </source>
</evidence>
<feature type="transmembrane region" description="Helical" evidence="1">
    <location>
        <begin position="47"/>
        <end position="69"/>
    </location>
</feature>